<dbReference type="GO" id="GO:0004674">
    <property type="term" value="F:protein serine/threonine kinase activity"/>
    <property type="evidence" value="ECO:0007669"/>
    <property type="project" value="UniProtKB-KW"/>
</dbReference>
<organism evidence="21 22">
    <name type="scientific">Paralvinella palmiformis</name>
    <dbReference type="NCBI Taxonomy" id="53620"/>
    <lineage>
        <taxon>Eukaryota</taxon>
        <taxon>Metazoa</taxon>
        <taxon>Spiralia</taxon>
        <taxon>Lophotrochozoa</taxon>
        <taxon>Annelida</taxon>
        <taxon>Polychaeta</taxon>
        <taxon>Sedentaria</taxon>
        <taxon>Canalipalpata</taxon>
        <taxon>Terebellida</taxon>
        <taxon>Terebelliformia</taxon>
        <taxon>Alvinellidae</taxon>
        <taxon>Paralvinella</taxon>
    </lineage>
</organism>
<dbReference type="SUPFAM" id="SSF82615">
    <property type="entry name" value="Polo-box domain"/>
    <property type="match status" value="1"/>
</dbReference>
<evidence type="ECO:0000256" key="9">
    <source>
        <dbReference type="ARBA" id="ARBA00022840"/>
    </source>
</evidence>
<dbReference type="InterPro" id="IPR033699">
    <property type="entry name" value="POLO_box_Plk4_1"/>
</dbReference>
<accession>A0AAD9NDS9</accession>
<evidence type="ECO:0000256" key="5">
    <source>
        <dbReference type="ARBA" id="ARBA00022527"/>
    </source>
</evidence>
<feature type="region of interest" description="Disordered" evidence="16">
    <location>
        <begin position="629"/>
        <end position="657"/>
    </location>
</feature>
<dbReference type="GO" id="GO:0005814">
    <property type="term" value="C:centriole"/>
    <property type="evidence" value="ECO:0007669"/>
    <property type="project" value="UniProtKB-SubCell"/>
</dbReference>
<feature type="domain" description="Cryptic POLO box 1 (CPB1)" evidence="19">
    <location>
        <begin position="655"/>
        <end position="770"/>
    </location>
</feature>
<evidence type="ECO:0000256" key="7">
    <source>
        <dbReference type="ARBA" id="ARBA00022741"/>
    </source>
</evidence>
<dbReference type="GO" id="GO:0005634">
    <property type="term" value="C:nucleus"/>
    <property type="evidence" value="ECO:0007669"/>
    <property type="project" value="TreeGrafter"/>
</dbReference>
<dbReference type="Gene3D" id="3.30.1120.130">
    <property type="match status" value="1"/>
</dbReference>
<dbReference type="InterPro" id="IPR011009">
    <property type="entry name" value="Kinase-like_dom_sf"/>
</dbReference>
<feature type="domain" description="POLO box" evidence="18">
    <location>
        <begin position="983"/>
        <end position="1060"/>
    </location>
</feature>
<feature type="compositionally biased region" description="Low complexity" evidence="16">
    <location>
        <begin position="423"/>
        <end position="444"/>
    </location>
</feature>
<evidence type="ECO:0000256" key="15">
    <source>
        <dbReference type="PROSITE-ProRule" id="PRU10141"/>
    </source>
</evidence>
<dbReference type="PANTHER" id="PTHR24345:SF91">
    <property type="entry name" value="SERINE_THREONINE-PROTEIN KINASE PLK4"/>
    <property type="match status" value="1"/>
</dbReference>
<keyword evidence="11" id="KW-0206">Cytoskeleton</keyword>
<name>A0AAD9NDS9_9ANNE</name>
<evidence type="ECO:0000256" key="11">
    <source>
        <dbReference type="ARBA" id="ARBA00023212"/>
    </source>
</evidence>
<evidence type="ECO:0000313" key="22">
    <source>
        <dbReference type="Proteomes" id="UP001208570"/>
    </source>
</evidence>
<dbReference type="PROSITE" id="PS50011">
    <property type="entry name" value="PROTEIN_KINASE_DOM"/>
    <property type="match status" value="1"/>
</dbReference>
<evidence type="ECO:0000256" key="6">
    <source>
        <dbReference type="ARBA" id="ARBA00022679"/>
    </source>
</evidence>
<keyword evidence="22" id="KW-1185">Reference proteome</keyword>
<dbReference type="Gene3D" id="1.10.510.10">
    <property type="entry name" value="Transferase(Phosphotransferase) domain 1"/>
    <property type="match status" value="1"/>
</dbReference>
<dbReference type="PROSITE" id="PS50078">
    <property type="entry name" value="POLO_BOX"/>
    <property type="match status" value="1"/>
</dbReference>
<dbReference type="InterPro" id="IPR033698">
    <property type="entry name" value="POLO_box_Plk4_2"/>
</dbReference>
<evidence type="ECO:0000259" key="19">
    <source>
        <dbReference type="PROSITE" id="PS51984"/>
    </source>
</evidence>
<evidence type="ECO:0000256" key="4">
    <source>
        <dbReference type="ARBA" id="ARBA00022490"/>
    </source>
</evidence>
<evidence type="ECO:0000256" key="3">
    <source>
        <dbReference type="ARBA" id="ARBA00020245"/>
    </source>
</evidence>
<comment type="catalytic activity">
    <reaction evidence="14">
        <text>L-seryl-[protein] + ATP = O-phospho-L-seryl-[protein] + ADP + H(+)</text>
        <dbReference type="Rhea" id="RHEA:17989"/>
        <dbReference type="Rhea" id="RHEA-COMP:9863"/>
        <dbReference type="Rhea" id="RHEA-COMP:11604"/>
        <dbReference type="ChEBI" id="CHEBI:15378"/>
        <dbReference type="ChEBI" id="CHEBI:29999"/>
        <dbReference type="ChEBI" id="CHEBI:30616"/>
        <dbReference type="ChEBI" id="CHEBI:83421"/>
        <dbReference type="ChEBI" id="CHEBI:456216"/>
        <dbReference type="EC" id="2.7.11.21"/>
    </reaction>
</comment>
<keyword evidence="7 15" id="KW-0547">Nucleotide-binding</keyword>
<evidence type="ECO:0000256" key="12">
    <source>
        <dbReference type="ARBA" id="ARBA00030332"/>
    </source>
</evidence>
<evidence type="ECO:0000256" key="8">
    <source>
        <dbReference type="ARBA" id="ARBA00022777"/>
    </source>
</evidence>
<comment type="subcellular location">
    <subcellularLocation>
        <location evidence="1">Cytoplasm</location>
        <location evidence="1">Cytoskeleton</location>
        <location evidence="1">Microtubule organizing center</location>
        <location evidence="1">Centrosome</location>
        <location evidence="1">Centriole</location>
    </subcellularLocation>
</comment>
<dbReference type="FunFam" id="1.10.510.10:FF:000576">
    <property type="entry name" value="Serine/threonine-protein kinase PLK4"/>
    <property type="match status" value="1"/>
</dbReference>
<dbReference type="GO" id="GO:0005524">
    <property type="term" value="F:ATP binding"/>
    <property type="evidence" value="ECO:0007669"/>
    <property type="project" value="UniProtKB-UniRule"/>
</dbReference>
<evidence type="ECO:0000256" key="14">
    <source>
        <dbReference type="ARBA" id="ARBA00048347"/>
    </source>
</evidence>
<keyword evidence="6" id="KW-0808">Transferase</keyword>
<dbReference type="Pfam" id="PF18190">
    <property type="entry name" value="Plk4_PB1"/>
    <property type="match status" value="1"/>
</dbReference>
<dbReference type="PANTHER" id="PTHR24345">
    <property type="entry name" value="SERINE/THREONINE-PROTEIN KINASE PLK"/>
    <property type="match status" value="1"/>
</dbReference>
<feature type="compositionally biased region" description="Low complexity" evidence="16">
    <location>
        <begin position="509"/>
        <end position="524"/>
    </location>
</feature>
<protein>
    <recommendedName>
        <fullName evidence="3">Serine/threonine-protein kinase PLK4</fullName>
        <ecNumber evidence="2">2.7.11.21</ecNumber>
    </recommendedName>
    <alternativeName>
        <fullName evidence="12">Polo-like kinase 4</fullName>
    </alternativeName>
</protein>
<dbReference type="PROSITE" id="PS51985">
    <property type="entry name" value="CPB2"/>
    <property type="match status" value="1"/>
</dbReference>
<evidence type="ECO:0000256" key="10">
    <source>
        <dbReference type="ARBA" id="ARBA00022843"/>
    </source>
</evidence>
<feature type="region of interest" description="Disordered" evidence="16">
    <location>
        <begin position="934"/>
        <end position="975"/>
    </location>
</feature>
<dbReference type="Pfam" id="PF00069">
    <property type="entry name" value="Pkinase"/>
    <property type="match status" value="1"/>
</dbReference>
<dbReference type="Gene3D" id="2.40.50.930">
    <property type="match status" value="1"/>
</dbReference>
<keyword evidence="5" id="KW-0723">Serine/threonine-protein kinase</keyword>
<feature type="compositionally biased region" description="Basic and acidic residues" evidence="16">
    <location>
        <begin position="374"/>
        <end position="392"/>
    </location>
</feature>
<comment type="catalytic activity">
    <reaction evidence="13">
        <text>L-threonyl-[protein] + ATP = O-phospho-L-threonyl-[protein] + ADP + H(+)</text>
        <dbReference type="Rhea" id="RHEA:46608"/>
        <dbReference type="Rhea" id="RHEA-COMP:11060"/>
        <dbReference type="Rhea" id="RHEA-COMP:11605"/>
        <dbReference type="ChEBI" id="CHEBI:15378"/>
        <dbReference type="ChEBI" id="CHEBI:30013"/>
        <dbReference type="ChEBI" id="CHEBI:30616"/>
        <dbReference type="ChEBI" id="CHEBI:61977"/>
        <dbReference type="ChEBI" id="CHEBI:456216"/>
        <dbReference type="EC" id="2.7.11.21"/>
    </reaction>
</comment>
<dbReference type="PROSITE" id="PS00107">
    <property type="entry name" value="PROTEIN_KINASE_ATP"/>
    <property type="match status" value="1"/>
</dbReference>
<feature type="compositionally biased region" description="Polar residues" evidence="16">
    <location>
        <begin position="643"/>
        <end position="653"/>
    </location>
</feature>
<feature type="compositionally biased region" description="Basic and acidic residues" evidence="16">
    <location>
        <begin position="531"/>
        <end position="540"/>
    </location>
</feature>
<dbReference type="InterPro" id="IPR000959">
    <property type="entry name" value="POLO_box_dom"/>
</dbReference>
<reference evidence="21" key="1">
    <citation type="journal article" date="2023" name="Mol. Biol. Evol.">
        <title>Third-Generation Sequencing Reveals the Adaptive Role of the Epigenome in Three Deep-Sea Polychaetes.</title>
        <authorList>
            <person name="Perez M."/>
            <person name="Aroh O."/>
            <person name="Sun Y."/>
            <person name="Lan Y."/>
            <person name="Juniper S.K."/>
            <person name="Young C.R."/>
            <person name="Angers B."/>
            <person name="Qian P.Y."/>
        </authorList>
    </citation>
    <scope>NUCLEOTIDE SEQUENCE</scope>
    <source>
        <strain evidence="21">P08H-3</strain>
    </source>
</reference>
<dbReference type="AlphaFoldDB" id="A0AAD9NDS9"/>
<keyword evidence="9 15" id="KW-0067">ATP-binding</keyword>
<dbReference type="FunFam" id="3.30.200.20:FF:000042">
    <property type="entry name" value="Aurora kinase A"/>
    <property type="match status" value="1"/>
</dbReference>
<feature type="compositionally biased region" description="Polar residues" evidence="16">
    <location>
        <begin position="336"/>
        <end position="367"/>
    </location>
</feature>
<feature type="compositionally biased region" description="Polar residues" evidence="16">
    <location>
        <begin position="445"/>
        <end position="454"/>
    </location>
</feature>
<dbReference type="CDD" id="cd13114">
    <property type="entry name" value="POLO_box_Plk4_1"/>
    <property type="match status" value="1"/>
</dbReference>
<dbReference type="Proteomes" id="UP001208570">
    <property type="component" value="Unassembled WGS sequence"/>
</dbReference>
<keyword evidence="10" id="KW-0832">Ubl conjugation</keyword>
<evidence type="ECO:0000259" key="20">
    <source>
        <dbReference type="PROSITE" id="PS51985"/>
    </source>
</evidence>
<dbReference type="PROSITE" id="PS00109">
    <property type="entry name" value="PROTEIN_KINASE_TYR"/>
    <property type="match status" value="1"/>
</dbReference>
<dbReference type="Pfam" id="PF18409">
    <property type="entry name" value="Plk4_PB2"/>
    <property type="match status" value="1"/>
</dbReference>
<feature type="region of interest" description="Disordered" evidence="16">
    <location>
        <begin position="502"/>
        <end position="540"/>
    </location>
</feature>
<keyword evidence="8" id="KW-0418">Kinase</keyword>
<feature type="domain" description="Cryptic POLO box 2 (CPB2)" evidence="20">
    <location>
        <begin position="771"/>
        <end position="886"/>
    </location>
</feature>
<feature type="region of interest" description="Disordered" evidence="16">
    <location>
        <begin position="336"/>
        <end position="461"/>
    </location>
</feature>
<sequence>MPKLGIGDSIQDYQVHHMLGCGGFATVYKAKSVITGQEVAIKMIEKKRMHTNGMVVRVRKEVEIHSRLKHPSIVELYNYFEDNVYVYLVLEMCHNGEFYTHLKSHSRVLPEDEARHYMKQVVEGLLYLHSHGILHRDLTLANLLLTKEMDVKIGDFGLATQLQVPDEKHYTMCGTPNYISPEIASRGAHGLEADVWSAGCMLYTMLVGRPPFDTQGIKNTLNRVIAAEFDLPDHLSEEAKDLISSLLQKNPKDRIALHKILRHPFMTCEGRTSHRNQVDASIDSGRETLTTISTTMPSNSIHRSQNKPLLVFPYQQRPNRTEAVLTNLKGKDDVYGTQSSWHTTDTLSSHSSAGGSYTNYGGSQQRHPPSPPVRLRDSEKEYQATKAKETAEFRPTVKQQLYQPHPVSHQMTTHTEAERSFNQQQYSVHSVSSQSSTKSYHSHQGVSLPNTPLTAKSDPIFNNGLQKKYDVKGYQESPLNTQQQSGSVQDLLNKNLEFELRKPHQNRELASPSLSSTSSQPGPLDFTIGSKDSESSGDRLHNVTVGDELDISLEHETKLRPQRYHSATNLAGNKVHHAVMPRSETPNLTRPVQIRRMRSHSVENLNRAPLATGQNKWNVVDIDIDATPSNVQQPHKAKHYNSHSELNSNSDRTVTTKERAPAINSARLRPIRQKTRNAVVNIMDDGTVCLEFFKKRDSEEKVLEVFWISSDGLQITVHQPASRQNLKMLNQPPTLPIKDPVKQFTYADLPKKYWKKYQYASRFVNLVRSKTPKITLYSNRAKCMLMENEPNPDFEVIFYDGAKISRTLEGTRIIENDGTSLMLESVEGAQHLAPATQQLFEYTKKCEKNCRELEKLLDSVEQSSINKDISYFPITVGRRPAPPVDEKTPVACHQPHTVRSMKIHSSNTPTDVSPSLPPSPEMMTSFDGTVLSQATTTGTNCTGPRQQRDITQQHTSGQIRHHGTTSSPPSSDGACRRLQPPAILCKVFVQGIGWGSQLSNGEVVVSFTDGAELSILSSPMLVKYTDPQGKTLRYGESDGLPPVVRKRLETLPLVMSKLEATQTASSHLQQS</sequence>
<keyword evidence="4" id="KW-0963">Cytoplasm</keyword>
<evidence type="ECO:0000259" key="18">
    <source>
        <dbReference type="PROSITE" id="PS50078"/>
    </source>
</evidence>
<comment type="caution">
    <text evidence="21">The sequence shown here is derived from an EMBL/GenBank/DDBJ whole genome shotgun (WGS) entry which is preliminary data.</text>
</comment>
<dbReference type="CDD" id="cd13115">
    <property type="entry name" value="POLO_box_Plk4_2"/>
    <property type="match status" value="1"/>
</dbReference>
<evidence type="ECO:0000256" key="13">
    <source>
        <dbReference type="ARBA" id="ARBA00047802"/>
    </source>
</evidence>
<evidence type="ECO:0000259" key="17">
    <source>
        <dbReference type="PROSITE" id="PS50011"/>
    </source>
</evidence>
<proteinExistence type="predicted"/>
<dbReference type="Gene3D" id="3.30.1120.120">
    <property type="match status" value="1"/>
</dbReference>
<feature type="binding site" evidence="15">
    <location>
        <position position="42"/>
    </location>
    <ligand>
        <name>ATP</name>
        <dbReference type="ChEBI" id="CHEBI:30616"/>
    </ligand>
</feature>
<dbReference type="InterPro" id="IPR047108">
    <property type="entry name" value="Plk4-like_POLO_box_2_sf"/>
</dbReference>
<dbReference type="PROSITE" id="PS51984">
    <property type="entry name" value="CPB1"/>
    <property type="match status" value="1"/>
</dbReference>
<feature type="domain" description="Protein kinase" evidence="17">
    <location>
        <begin position="13"/>
        <end position="266"/>
    </location>
</feature>
<dbReference type="EC" id="2.7.11.21" evidence="2"/>
<dbReference type="InterPro" id="IPR017441">
    <property type="entry name" value="Protein_kinase_ATP_BS"/>
</dbReference>
<dbReference type="InterPro" id="IPR008266">
    <property type="entry name" value="Tyr_kinase_AS"/>
</dbReference>
<evidence type="ECO:0000256" key="16">
    <source>
        <dbReference type="SAM" id="MobiDB-lite"/>
    </source>
</evidence>
<gene>
    <name evidence="21" type="ORF">LSH36_40g19023</name>
</gene>
<dbReference type="InterPro" id="IPR046437">
    <property type="entry name" value="Ser_Thr-PK_POLO_box_1_sf"/>
</dbReference>
<evidence type="ECO:0000256" key="2">
    <source>
        <dbReference type="ARBA" id="ARBA00012424"/>
    </source>
</evidence>
<dbReference type="EMBL" id="JAODUP010000040">
    <property type="protein sequence ID" value="KAK2166330.1"/>
    <property type="molecule type" value="Genomic_DNA"/>
</dbReference>
<evidence type="ECO:0000256" key="1">
    <source>
        <dbReference type="ARBA" id="ARBA00004114"/>
    </source>
</evidence>
<feature type="compositionally biased region" description="Polar residues" evidence="16">
    <location>
        <begin position="934"/>
        <end position="970"/>
    </location>
</feature>
<evidence type="ECO:0000313" key="21">
    <source>
        <dbReference type="EMBL" id="KAK2166330.1"/>
    </source>
</evidence>
<dbReference type="InterPro" id="IPR000719">
    <property type="entry name" value="Prot_kinase_dom"/>
</dbReference>
<dbReference type="SUPFAM" id="SSF56112">
    <property type="entry name" value="Protein kinase-like (PK-like)"/>
    <property type="match status" value="1"/>
</dbReference>